<gene>
    <name evidence="1" type="ORF">METZ01_LOCUS211563</name>
</gene>
<name>A0A382F7R3_9ZZZZ</name>
<feature type="non-terminal residue" evidence="1">
    <location>
        <position position="96"/>
    </location>
</feature>
<sequence length="96" mass="11022">MNETEIKELKKAVLKRWELSTGNNLMGMIEVVNNQRPKLKIELAEKKYSSFDLSPSIPSINIIKDEAWLAFTEAYSETDMNFWHTAELEEAACNAL</sequence>
<accession>A0A382F7R3</accession>
<reference evidence="1" key="1">
    <citation type="submission" date="2018-05" db="EMBL/GenBank/DDBJ databases">
        <authorList>
            <person name="Lanie J.A."/>
            <person name="Ng W.-L."/>
            <person name="Kazmierczak K.M."/>
            <person name="Andrzejewski T.M."/>
            <person name="Davidsen T.M."/>
            <person name="Wayne K.J."/>
            <person name="Tettelin H."/>
            <person name="Glass J.I."/>
            <person name="Rusch D."/>
            <person name="Podicherti R."/>
            <person name="Tsui H.-C.T."/>
            <person name="Winkler M.E."/>
        </authorList>
    </citation>
    <scope>NUCLEOTIDE SEQUENCE</scope>
</reference>
<organism evidence="1">
    <name type="scientific">marine metagenome</name>
    <dbReference type="NCBI Taxonomy" id="408172"/>
    <lineage>
        <taxon>unclassified sequences</taxon>
        <taxon>metagenomes</taxon>
        <taxon>ecological metagenomes</taxon>
    </lineage>
</organism>
<dbReference type="EMBL" id="UINC01048315">
    <property type="protein sequence ID" value="SVB58709.1"/>
    <property type="molecule type" value="Genomic_DNA"/>
</dbReference>
<proteinExistence type="predicted"/>
<protein>
    <submittedName>
        <fullName evidence="1">Uncharacterized protein</fullName>
    </submittedName>
</protein>
<evidence type="ECO:0000313" key="1">
    <source>
        <dbReference type="EMBL" id="SVB58709.1"/>
    </source>
</evidence>
<dbReference type="AlphaFoldDB" id="A0A382F7R3"/>